<keyword evidence="4" id="KW-1003">Cell membrane</keyword>
<dbReference type="InterPro" id="IPR035965">
    <property type="entry name" value="PAS-like_dom_sf"/>
</dbReference>
<dbReference type="CDD" id="cd00082">
    <property type="entry name" value="HisKA"/>
    <property type="match status" value="1"/>
</dbReference>
<dbReference type="Gene3D" id="1.10.287.130">
    <property type="match status" value="1"/>
</dbReference>
<keyword evidence="11 14" id="KW-1133">Transmembrane helix</keyword>
<dbReference type="Gene3D" id="3.30.565.10">
    <property type="entry name" value="Histidine kinase-like ATPase, C-terminal domain"/>
    <property type="match status" value="1"/>
</dbReference>
<dbReference type="GO" id="GO:0071555">
    <property type="term" value="P:cell wall organization"/>
    <property type="evidence" value="ECO:0007669"/>
    <property type="project" value="InterPro"/>
</dbReference>
<dbReference type="PROSITE" id="PS50112">
    <property type="entry name" value="PAS"/>
    <property type="match status" value="1"/>
</dbReference>
<evidence type="ECO:0000259" key="15">
    <source>
        <dbReference type="PROSITE" id="PS50109"/>
    </source>
</evidence>
<evidence type="ECO:0000259" key="17">
    <source>
        <dbReference type="PROSITE" id="PS50113"/>
    </source>
</evidence>
<evidence type="ECO:0000256" key="8">
    <source>
        <dbReference type="ARBA" id="ARBA00022741"/>
    </source>
</evidence>
<feature type="transmembrane region" description="Helical" evidence="14">
    <location>
        <begin position="99"/>
        <end position="120"/>
    </location>
</feature>
<feature type="transmembrane region" description="Helical" evidence="14">
    <location>
        <begin position="132"/>
        <end position="150"/>
    </location>
</feature>
<dbReference type="InterPro" id="IPR000700">
    <property type="entry name" value="PAS-assoc_C"/>
</dbReference>
<dbReference type="AlphaFoldDB" id="A0A6H1P2I8"/>
<feature type="domain" description="PAC" evidence="17">
    <location>
        <begin position="271"/>
        <end position="323"/>
    </location>
</feature>
<dbReference type="PANTHER" id="PTHR43065:SF34">
    <property type="entry name" value="SPORULATION KINASE A"/>
    <property type="match status" value="1"/>
</dbReference>
<dbReference type="GO" id="GO:0000155">
    <property type="term" value="F:phosphorelay sensor kinase activity"/>
    <property type="evidence" value="ECO:0007669"/>
    <property type="project" value="InterPro"/>
</dbReference>
<dbReference type="Proteomes" id="UP000501868">
    <property type="component" value="Chromosome"/>
</dbReference>
<comment type="catalytic activity">
    <reaction evidence="1">
        <text>ATP + protein L-histidine = ADP + protein N-phospho-L-histidine.</text>
        <dbReference type="EC" id="2.7.13.3"/>
    </reaction>
</comment>
<dbReference type="CDD" id="cd00130">
    <property type="entry name" value="PAS"/>
    <property type="match status" value="1"/>
</dbReference>
<keyword evidence="7 14" id="KW-0812">Transmembrane</keyword>
<dbReference type="Pfam" id="PF02518">
    <property type="entry name" value="HATPase_c"/>
    <property type="match status" value="1"/>
</dbReference>
<dbReference type="PROSITE" id="PS50109">
    <property type="entry name" value="HIS_KIN"/>
    <property type="match status" value="1"/>
</dbReference>
<dbReference type="NCBIfam" id="TIGR00229">
    <property type="entry name" value="sensory_box"/>
    <property type="match status" value="1"/>
</dbReference>
<evidence type="ECO:0000259" key="16">
    <source>
        <dbReference type="PROSITE" id="PS50112"/>
    </source>
</evidence>
<evidence type="ECO:0000256" key="13">
    <source>
        <dbReference type="ARBA" id="ARBA00023136"/>
    </source>
</evidence>
<dbReference type="InterPro" id="IPR004358">
    <property type="entry name" value="Sig_transdc_His_kin-like_C"/>
</dbReference>
<evidence type="ECO:0000256" key="12">
    <source>
        <dbReference type="ARBA" id="ARBA00023012"/>
    </source>
</evidence>
<dbReference type="PROSITE" id="PS50113">
    <property type="entry name" value="PAC"/>
    <property type="match status" value="1"/>
</dbReference>
<organism evidence="18 19">
    <name type="scientific">Priestia megaterium</name>
    <name type="common">Bacillus megaterium</name>
    <dbReference type="NCBI Taxonomy" id="1404"/>
    <lineage>
        <taxon>Bacteria</taxon>
        <taxon>Bacillati</taxon>
        <taxon>Bacillota</taxon>
        <taxon>Bacilli</taxon>
        <taxon>Bacillales</taxon>
        <taxon>Bacillaceae</taxon>
        <taxon>Priestia</taxon>
    </lineage>
</organism>
<dbReference type="Pfam" id="PF07694">
    <property type="entry name" value="5TM-5TMR_LYT"/>
    <property type="match status" value="1"/>
</dbReference>
<dbReference type="SMART" id="SM00387">
    <property type="entry name" value="HATPase_c"/>
    <property type="match status" value="1"/>
</dbReference>
<evidence type="ECO:0000256" key="10">
    <source>
        <dbReference type="ARBA" id="ARBA00022840"/>
    </source>
</evidence>
<dbReference type="EMBL" id="CP051128">
    <property type="protein sequence ID" value="QIZ07763.1"/>
    <property type="molecule type" value="Genomic_DNA"/>
</dbReference>
<proteinExistence type="predicted"/>
<feature type="transmembrane region" description="Helical" evidence="14">
    <location>
        <begin position="67"/>
        <end position="93"/>
    </location>
</feature>
<dbReference type="SMART" id="SM00091">
    <property type="entry name" value="PAS"/>
    <property type="match status" value="1"/>
</dbReference>
<dbReference type="InterPro" id="IPR005467">
    <property type="entry name" value="His_kinase_dom"/>
</dbReference>
<keyword evidence="6" id="KW-0808">Transferase</keyword>
<dbReference type="GO" id="GO:0005524">
    <property type="term" value="F:ATP binding"/>
    <property type="evidence" value="ECO:0007669"/>
    <property type="project" value="UniProtKB-KW"/>
</dbReference>
<dbReference type="InterPro" id="IPR000014">
    <property type="entry name" value="PAS"/>
</dbReference>
<dbReference type="InterPro" id="IPR001610">
    <property type="entry name" value="PAC"/>
</dbReference>
<dbReference type="SMART" id="SM00388">
    <property type="entry name" value="HisKA"/>
    <property type="match status" value="1"/>
</dbReference>
<dbReference type="InterPro" id="IPR011620">
    <property type="entry name" value="Sig_transdc_His_kinase_LytS_TM"/>
</dbReference>
<dbReference type="SMART" id="SM00086">
    <property type="entry name" value="PAC"/>
    <property type="match status" value="1"/>
</dbReference>
<dbReference type="Pfam" id="PF08447">
    <property type="entry name" value="PAS_3"/>
    <property type="match status" value="1"/>
</dbReference>
<dbReference type="SUPFAM" id="SSF55785">
    <property type="entry name" value="PYP-like sensor domain (PAS domain)"/>
    <property type="match status" value="1"/>
</dbReference>
<evidence type="ECO:0000256" key="9">
    <source>
        <dbReference type="ARBA" id="ARBA00022777"/>
    </source>
</evidence>
<reference evidence="18 19" key="1">
    <citation type="submission" date="2020-04" db="EMBL/GenBank/DDBJ databases">
        <title>Genome-Wide Identification of 5-Methylcytosine Sites in Bacterial Genomes By High-Throughput Sequencing of MspJI Restriction Fragments.</title>
        <authorList>
            <person name="Wu V."/>
        </authorList>
    </citation>
    <scope>NUCLEOTIDE SEQUENCE [LARGE SCALE GENOMIC DNA]</scope>
    <source>
        <strain evidence="18 19">S2</strain>
    </source>
</reference>
<name>A0A6H1P2I8_PRIMG</name>
<dbReference type="InterPro" id="IPR013655">
    <property type="entry name" value="PAS_fold_3"/>
</dbReference>
<sequence length="540" mass="61607">MIFLNYIVNLSIFCLFVILPLVIRSFINHKPINQVRLWVGVYAGMFTIILVMLSIKQQGFAYDLRYATVMLVFAYLGPMAGIITGGIALLARLFVGGQWYQAIIGFTIVMASFSVLHIFISRFTPIKKVVHLFGTFVCMYVLYVSIFHIINDNLLFHLQYLLFMVVGVVIGALLIESYVKLHQLNYQLSYMYKKVEESESNYRLIAENTVDLISVMDKEFVLRYISPSHKYILGYEESELTGVELSALIHPDDVCKVKNRWDGMFEIKQSQLIEFRLQHKNGCWIVIESRFMPVKGEEGSIEHFVKISRDITERKKSEDILLQSEKLSVVGELAAGIAHEIRNPLTTIKGFVQLYKNENKSIKYTELILSELDRIETITSELLSLGKPQAVQLIRMNVKELIENTLDILTPQFIMNDIQFHLIVEETPFYITCEKNQLKQVFINLIKNAIEAMKGGGEIYINLRKGKDGVCIISFQDQGCGIPEELLPRLGEPFYTLKEKGTGLGLMICHKIIKEHNGSISYISKVNEGTLIEITLPAVS</sequence>
<dbReference type="SUPFAM" id="SSF55874">
    <property type="entry name" value="ATPase domain of HSP90 chaperone/DNA topoisomerase II/histidine kinase"/>
    <property type="match status" value="1"/>
</dbReference>
<evidence type="ECO:0000256" key="7">
    <source>
        <dbReference type="ARBA" id="ARBA00022692"/>
    </source>
</evidence>
<evidence type="ECO:0000256" key="4">
    <source>
        <dbReference type="ARBA" id="ARBA00022475"/>
    </source>
</evidence>
<dbReference type="SUPFAM" id="SSF47384">
    <property type="entry name" value="Homodimeric domain of signal transducing histidine kinase"/>
    <property type="match status" value="1"/>
</dbReference>
<dbReference type="GO" id="GO:0005886">
    <property type="term" value="C:plasma membrane"/>
    <property type="evidence" value="ECO:0007669"/>
    <property type="project" value="UniProtKB-SubCell"/>
</dbReference>
<dbReference type="EC" id="2.7.13.3" evidence="3"/>
<dbReference type="InterPro" id="IPR036097">
    <property type="entry name" value="HisK_dim/P_sf"/>
</dbReference>
<feature type="domain" description="PAS" evidence="16">
    <location>
        <begin position="198"/>
        <end position="253"/>
    </location>
</feature>
<evidence type="ECO:0000313" key="18">
    <source>
        <dbReference type="EMBL" id="QIZ07763.1"/>
    </source>
</evidence>
<dbReference type="CDD" id="cd00075">
    <property type="entry name" value="HATPase"/>
    <property type="match status" value="1"/>
</dbReference>
<evidence type="ECO:0000313" key="19">
    <source>
        <dbReference type="Proteomes" id="UP000501868"/>
    </source>
</evidence>
<evidence type="ECO:0000256" key="3">
    <source>
        <dbReference type="ARBA" id="ARBA00012438"/>
    </source>
</evidence>
<feature type="transmembrane region" description="Helical" evidence="14">
    <location>
        <begin position="35"/>
        <end position="55"/>
    </location>
</feature>
<keyword evidence="5" id="KW-0597">Phosphoprotein</keyword>
<dbReference type="Pfam" id="PF00512">
    <property type="entry name" value="HisKA"/>
    <property type="match status" value="1"/>
</dbReference>
<protein>
    <recommendedName>
        <fullName evidence="3">histidine kinase</fullName>
        <ecNumber evidence="3">2.7.13.3</ecNumber>
    </recommendedName>
</protein>
<keyword evidence="13 14" id="KW-0472">Membrane</keyword>
<evidence type="ECO:0000256" key="2">
    <source>
        <dbReference type="ARBA" id="ARBA00004651"/>
    </source>
</evidence>
<feature type="domain" description="Histidine kinase" evidence="15">
    <location>
        <begin position="336"/>
        <end position="540"/>
    </location>
</feature>
<dbReference type="InterPro" id="IPR003661">
    <property type="entry name" value="HisK_dim/P_dom"/>
</dbReference>
<keyword evidence="12" id="KW-0902">Two-component regulatory system</keyword>
<dbReference type="Gene3D" id="3.30.450.20">
    <property type="entry name" value="PAS domain"/>
    <property type="match status" value="1"/>
</dbReference>
<dbReference type="InterPro" id="IPR036890">
    <property type="entry name" value="HATPase_C_sf"/>
</dbReference>
<evidence type="ECO:0000256" key="1">
    <source>
        <dbReference type="ARBA" id="ARBA00000085"/>
    </source>
</evidence>
<comment type="subcellular location">
    <subcellularLocation>
        <location evidence="2">Cell membrane</location>
        <topology evidence="2">Multi-pass membrane protein</topology>
    </subcellularLocation>
</comment>
<dbReference type="InterPro" id="IPR003594">
    <property type="entry name" value="HATPase_dom"/>
</dbReference>
<keyword evidence="8" id="KW-0547">Nucleotide-binding</keyword>
<keyword evidence="10" id="KW-0067">ATP-binding</keyword>
<keyword evidence="9" id="KW-0418">Kinase</keyword>
<dbReference type="PANTHER" id="PTHR43065">
    <property type="entry name" value="SENSOR HISTIDINE KINASE"/>
    <property type="match status" value="1"/>
</dbReference>
<feature type="transmembrane region" description="Helical" evidence="14">
    <location>
        <begin position="7"/>
        <end position="23"/>
    </location>
</feature>
<dbReference type="PRINTS" id="PR00344">
    <property type="entry name" value="BCTRLSENSOR"/>
</dbReference>
<reference evidence="18 19" key="2">
    <citation type="submission" date="2020-04" db="EMBL/GenBank/DDBJ databases">
        <authorList>
            <person name="Fomenkov A."/>
            <person name="Anton B.P."/>
            <person name="Roberts R.J."/>
        </authorList>
    </citation>
    <scope>NUCLEOTIDE SEQUENCE [LARGE SCALE GENOMIC DNA]</scope>
    <source>
        <strain evidence="18 19">S2</strain>
    </source>
</reference>
<evidence type="ECO:0000256" key="14">
    <source>
        <dbReference type="SAM" id="Phobius"/>
    </source>
</evidence>
<gene>
    <name evidence="18" type="ORF">HFZ78_14375</name>
</gene>
<feature type="transmembrane region" description="Helical" evidence="14">
    <location>
        <begin position="156"/>
        <end position="175"/>
    </location>
</feature>
<evidence type="ECO:0000256" key="5">
    <source>
        <dbReference type="ARBA" id="ARBA00022553"/>
    </source>
</evidence>
<evidence type="ECO:0000256" key="11">
    <source>
        <dbReference type="ARBA" id="ARBA00022989"/>
    </source>
</evidence>
<evidence type="ECO:0000256" key="6">
    <source>
        <dbReference type="ARBA" id="ARBA00022679"/>
    </source>
</evidence>
<accession>A0A6H1P2I8</accession>